<dbReference type="GO" id="GO:0032977">
    <property type="term" value="F:membrane insertase activity"/>
    <property type="evidence" value="ECO:0007669"/>
    <property type="project" value="InterPro"/>
</dbReference>
<dbReference type="Proteomes" id="UP001149165">
    <property type="component" value="Unassembled WGS sequence"/>
</dbReference>
<evidence type="ECO:0000256" key="4">
    <source>
        <dbReference type="ARBA" id="ARBA00022792"/>
    </source>
</evidence>
<feature type="domain" description="Membrane insertase YidC/Oxa/ALB C-terminal" evidence="11">
    <location>
        <begin position="140"/>
        <end position="334"/>
    </location>
</feature>
<accession>A0A9W9G0H8</accession>
<organism evidence="12 13">
    <name type="scientific">Penicillium angulare</name>
    <dbReference type="NCBI Taxonomy" id="116970"/>
    <lineage>
        <taxon>Eukaryota</taxon>
        <taxon>Fungi</taxon>
        <taxon>Dikarya</taxon>
        <taxon>Ascomycota</taxon>
        <taxon>Pezizomycotina</taxon>
        <taxon>Eurotiomycetes</taxon>
        <taxon>Eurotiomycetidae</taxon>
        <taxon>Eurotiales</taxon>
        <taxon>Aspergillaceae</taxon>
        <taxon>Penicillium</taxon>
    </lineage>
</organism>
<keyword evidence="3 9" id="KW-0812">Transmembrane</keyword>
<evidence type="ECO:0000256" key="2">
    <source>
        <dbReference type="ARBA" id="ARBA00009877"/>
    </source>
</evidence>
<evidence type="ECO:0000256" key="10">
    <source>
        <dbReference type="SAM" id="MobiDB-lite"/>
    </source>
</evidence>
<dbReference type="InterPro" id="IPR001708">
    <property type="entry name" value="YidC/ALB3/OXA1/COX18"/>
</dbReference>
<reference evidence="12" key="2">
    <citation type="journal article" date="2023" name="IMA Fungus">
        <title>Comparative genomic study of the Penicillium genus elucidates a diverse pangenome and 15 lateral gene transfer events.</title>
        <authorList>
            <person name="Petersen C."/>
            <person name="Sorensen T."/>
            <person name="Nielsen M.R."/>
            <person name="Sondergaard T.E."/>
            <person name="Sorensen J.L."/>
            <person name="Fitzpatrick D.A."/>
            <person name="Frisvad J.C."/>
            <person name="Nielsen K.L."/>
        </authorList>
    </citation>
    <scope>NUCLEOTIDE SEQUENCE</scope>
    <source>
        <strain evidence="12">IBT 30069</strain>
    </source>
</reference>
<keyword evidence="5" id="KW-0809">Transit peptide</keyword>
<keyword evidence="7" id="KW-0496">Mitochondrion</keyword>
<dbReference type="InterPro" id="IPR028055">
    <property type="entry name" value="YidC/Oxa/ALB_C"/>
</dbReference>
<dbReference type="Pfam" id="PF02096">
    <property type="entry name" value="60KD_IMP"/>
    <property type="match status" value="1"/>
</dbReference>
<dbReference type="GO" id="GO:0005743">
    <property type="term" value="C:mitochondrial inner membrane"/>
    <property type="evidence" value="ECO:0007669"/>
    <property type="project" value="UniProtKB-SubCell"/>
</dbReference>
<evidence type="ECO:0000256" key="5">
    <source>
        <dbReference type="ARBA" id="ARBA00022946"/>
    </source>
</evidence>
<comment type="similarity">
    <text evidence="2 9">Belongs to the OXA1/ALB3/YidC family.</text>
</comment>
<keyword evidence="4" id="KW-0999">Mitochondrion inner membrane</keyword>
<dbReference type="OrthoDB" id="2148490at2759"/>
<evidence type="ECO:0000313" key="13">
    <source>
        <dbReference type="Proteomes" id="UP001149165"/>
    </source>
</evidence>
<sequence length="491" mass="54667">MMSANGLKGASAAAAFARQRLAPLPGSSRSLSTLRAQRVRIPSSRGQLPSGLSNNVTRFAMPAVVGSGAIRFNSTTPTPEPTPEAAAGELADIDLSTVDISKIPEHIGYLKELGLTFGWGTSTMMEWTLEHIHMWSGLPWWASIVSLGLLVRLALLKPSIEASHQAALNHNIKPLTGPLRHQMLQASKDSNHMEVARTRAQLQELHKQHGVSMWKSFLPMIQVPLGFGMFRVIRGMTSLPVPALLNEKTLWLSDLTLADPYYLLPAISAFSMYLTFKKGGEAGMTDLFNTSAGKSLLIGLPSISFVFMSWMPAALQLYFVATGAWAVGQSHILNNNSFRRFMKMEIAQKSINTPEYEDSLKQLTKRLQEDRQKRLHETTEQFKSQVDPKTHSFIDRLIKGGTDHFKKVKSEASDKLKEVSGSGAATNADGSPAAKPRLTEAQRKAALKDEEQQMAWNKEERERRNEERRLAFKQAMSRDRNRAKRSFDKKQ</sequence>
<gene>
    <name evidence="12" type="ORF">N7456_006060</name>
</gene>
<comment type="caution">
    <text evidence="12">The sequence shown here is derived from an EMBL/GenBank/DDBJ whole genome shotgun (WGS) entry which is preliminary data.</text>
</comment>
<keyword evidence="13" id="KW-1185">Reference proteome</keyword>
<proteinExistence type="inferred from homology"/>
<keyword evidence="6" id="KW-1133">Transmembrane helix</keyword>
<dbReference type="AlphaFoldDB" id="A0A9W9G0H8"/>
<keyword evidence="8" id="KW-0472">Membrane</keyword>
<evidence type="ECO:0000256" key="6">
    <source>
        <dbReference type="ARBA" id="ARBA00022989"/>
    </source>
</evidence>
<evidence type="ECO:0000313" key="12">
    <source>
        <dbReference type="EMBL" id="KAJ5109385.1"/>
    </source>
</evidence>
<evidence type="ECO:0000256" key="8">
    <source>
        <dbReference type="ARBA" id="ARBA00023136"/>
    </source>
</evidence>
<evidence type="ECO:0000259" key="11">
    <source>
        <dbReference type="Pfam" id="PF02096"/>
    </source>
</evidence>
<comment type="subcellular location">
    <subcellularLocation>
        <location evidence="9">Membrane</location>
        <topology evidence="9">Multi-pass membrane protein</topology>
    </subcellularLocation>
    <subcellularLocation>
        <location evidence="1">Mitochondrion inner membrane</location>
        <topology evidence="1">Multi-pass membrane protein</topology>
    </subcellularLocation>
</comment>
<evidence type="ECO:0000256" key="3">
    <source>
        <dbReference type="ARBA" id="ARBA00022692"/>
    </source>
</evidence>
<name>A0A9W9G0H8_9EURO</name>
<evidence type="ECO:0000256" key="1">
    <source>
        <dbReference type="ARBA" id="ARBA00004448"/>
    </source>
</evidence>
<dbReference type="GO" id="GO:0032979">
    <property type="term" value="P:protein insertion into mitochondrial inner membrane from matrix"/>
    <property type="evidence" value="ECO:0007669"/>
    <property type="project" value="TreeGrafter"/>
</dbReference>
<dbReference type="PANTHER" id="PTHR12428:SF66">
    <property type="entry name" value="MITOCHONDRIAL INNER MEMBRANE PROTEIN OXA1L"/>
    <property type="match status" value="1"/>
</dbReference>
<reference evidence="12" key="1">
    <citation type="submission" date="2022-11" db="EMBL/GenBank/DDBJ databases">
        <authorList>
            <person name="Petersen C."/>
        </authorList>
    </citation>
    <scope>NUCLEOTIDE SEQUENCE</scope>
    <source>
        <strain evidence="12">IBT 30069</strain>
    </source>
</reference>
<dbReference type="PANTHER" id="PTHR12428">
    <property type="entry name" value="OXA1"/>
    <property type="match status" value="1"/>
</dbReference>
<evidence type="ECO:0000256" key="7">
    <source>
        <dbReference type="ARBA" id="ARBA00023128"/>
    </source>
</evidence>
<evidence type="ECO:0000256" key="9">
    <source>
        <dbReference type="RuleBase" id="RU003945"/>
    </source>
</evidence>
<dbReference type="EMBL" id="JAPQKH010000003">
    <property type="protein sequence ID" value="KAJ5109385.1"/>
    <property type="molecule type" value="Genomic_DNA"/>
</dbReference>
<feature type="region of interest" description="Disordered" evidence="10">
    <location>
        <begin position="413"/>
        <end position="491"/>
    </location>
</feature>
<feature type="compositionally biased region" description="Basic and acidic residues" evidence="10">
    <location>
        <begin position="437"/>
        <end position="491"/>
    </location>
</feature>
<dbReference type="CDD" id="cd20069">
    <property type="entry name" value="5TM_Oxa1-like"/>
    <property type="match status" value="1"/>
</dbReference>
<protein>
    <recommendedName>
        <fullName evidence="11">Membrane insertase YidC/Oxa/ALB C-terminal domain-containing protein</fullName>
    </recommendedName>
</protein>